<reference evidence="1 2" key="1">
    <citation type="submission" date="2018-06" db="EMBL/GenBank/DDBJ databases">
        <authorList>
            <consortium name="Pathogen Informatics"/>
            <person name="Doyle S."/>
        </authorList>
    </citation>
    <scope>NUCLEOTIDE SEQUENCE [LARGE SCALE GENOMIC DNA]</scope>
    <source>
        <strain evidence="2">NCTC 11048</strain>
    </source>
</reference>
<name>A0A380G5Q7_STAIN</name>
<dbReference type="EMBL" id="UHDP01000003">
    <property type="protein sequence ID" value="SUM45837.1"/>
    <property type="molecule type" value="Genomic_DNA"/>
</dbReference>
<dbReference type="STRING" id="1141106.GCA_000308095_00242"/>
<accession>A0A380G5Q7</accession>
<sequence length="177" mass="21799">MQKFHYKEHFWDVTEKIMPVFNDKEEQVYQLKLGRGQQRFKLRLFSSYLWQEYEIQDGENRLYLTRDKGFLGWFLPKWKVYQNEQYMGHFRVNHLLPTRFYYDTAEGDRFKFKFHFFTYNAEVWNESARDVMSVDASIFKLKPEYRIEIRESIQNPALWILLFQAGQEYMSIAKKSH</sequence>
<dbReference type="RefSeq" id="WP_019169530.1">
    <property type="nucleotide sequence ID" value="NZ_CAIB01000266.1"/>
</dbReference>
<evidence type="ECO:0000313" key="1">
    <source>
        <dbReference type="EMBL" id="SUM45837.1"/>
    </source>
</evidence>
<proteinExistence type="predicted"/>
<organism evidence="1 2">
    <name type="scientific">Staphylococcus intermedius NCTC 11048</name>
    <dbReference type="NCBI Taxonomy" id="1141106"/>
    <lineage>
        <taxon>Bacteria</taxon>
        <taxon>Bacillati</taxon>
        <taxon>Bacillota</taxon>
        <taxon>Bacilli</taxon>
        <taxon>Bacillales</taxon>
        <taxon>Staphylococcaceae</taxon>
        <taxon>Staphylococcus</taxon>
        <taxon>Staphylococcus intermedius group</taxon>
    </lineage>
</organism>
<protein>
    <submittedName>
        <fullName evidence="1">Uncharacterized protein</fullName>
    </submittedName>
</protein>
<evidence type="ECO:0000313" key="2">
    <source>
        <dbReference type="Proteomes" id="UP000255549"/>
    </source>
</evidence>
<dbReference type="Proteomes" id="UP000255549">
    <property type="component" value="Unassembled WGS sequence"/>
</dbReference>
<keyword evidence="2" id="KW-1185">Reference proteome</keyword>
<dbReference type="OrthoDB" id="2388743at2"/>
<dbReference type="AlphaFoldDB" id="A0A380G5Q7"/>
<gene>
    <name evidence="1" type="ORF">NCTC11048_00828</name>
</gene>